<dbReference type="SUPFAM" id="SSF53335">
    <property type="entry name" value="S-adenosyl-L-methionine-dependent methyltransferases"/>
    <property type="match status" value="1"/>
</dbReference>
<dbReference type="PANTHER" id="PTHR34203">
    <property type="entry name" value="METHYLTRANSFERASE, FKBM FAMILY PROTEIN"/>
    <property type="match status" value="1"/>
</dbReference>
<feature type="domain" description="Methyltransferase FkbM" evidence="1">
    <location>
        <begin position="55"/>
        <end position="196"/>
    </location>
</feature>
<dbReference type="InterPro" id="IPR052514">
    <property type="entry name" value="SAM-dependent_MTase"/>
</dbReference>
<dbReference type="NCBIfam" id="TIGR01444">
    <property type="entry name" value="fkbM_fam"/>
    <property type="match status" value="1"/>
</dbReference>
<dbReference type="PANTHER" id="PTHR34203:SF15">
    <property type="entry name" value="SLL1173 PROTEIN"/>
    <property type="match status" value="1"/>
</dbReference>
<keyword evidence="3" id="KW-1185">Reference proteome</keyword>
<accession>A0A2S5ZBE8</accession>
<dbReference type="InterPro" id="IPR006342">
    <property type="entry name" value="FkbM_mtfrase"/>
</dbReference>
<dbReference type="EMBL" id="PSSX01000005">
    <property type="protein sequence ID" value="PPI84716.1"/>
    <property type="molecule type" value="Genomic_DNA"/>
</dbReference>
<proteinExistence type="predicted"/>
<name>A0A2S5ZBE8_9GAMM</name>
<gene>
    <name evidence="2" type="ORF">KEHDKFFH_08415</name>
</gene>
<dbReference type="AlphaFoldDB" id="A0A2S5ZBE8"/>
<dbReference type="InterPro" id="IPR029063">
    <property type="entry name" value="SAM-dependent_MTases_sf"/>
</dbReference>
<comment type="caution">
    <text evidence="2">The sequence shown here is derived from an EMBL/GenBank/DDBJ whole genome shotgun (WGS) entry which is preliminary data.</text>
</comment>
<dbReference type="RefSeq" id="WP_104321498.1">
    <property type="nucleotide sequence ID" value="NZ_PSSX01000005.1"/>
</dbReference>
<evidence type="ECO:0000313" key="2">
    <source>
        <dbReference type="EMBL" id="PPI84716.1"/>
    </source>
</evidence>
<protein>
    <recommendedName>
        <fullName evidence="1">Methyltransferase FkbM domain-containing protein</fullName>
    </recommendedName>
</protein>
<dbReference type="Proteomes" id="UP000239917">
    <property type="component" value="Unassembled WGS sequence"/>
</dbReference>
<dbReference type="CDD" id="cd02440">
    <property type="entry name" value="AdoMet_MTases"/>
    <property type="match status" value="1"/>
</dbReference>
<organism evidence="2 3">
    <name type="scientific">Marinobacter maroccanus</name>
    <dbReference type="NCBI Taxonomy" id="2055143"/>
    <lineage>
        <taxon>Bacteria</taxon>
        <taxon>Pseudomonadati</taxon>
        <taxon>Pseudomonadota</taxon>
        <taxon>Gammaproteobacteria</taxon>
        <taxon>Pseudomonadales</taxon>
        <taxon>Marinobacteraceae</taxon>
        <taxon>Marinobacter</taxon>
    </lineage>
</organism>
<evidence type="ECO:0000313" key="3">
    <source>
        <dbReference type="Proteomes" id="UP000239917"/>
    </source>
</evidence>
<dbReference type="Pfam" id="PF05050">
    <property type="entry name" value="Methyltransf_21"/>
    <property type="match status" value="1"/>
</dbReference>
<sequence length="225" mass="25045">MSMIKRLAAQLPKSWQVELKRIHYGNQIRRNNFVTDEPEYEILKDLINPGDWVVDIGANVGHYTKKFSELVGDSGRVIAIEPVPVTFSILAANTQKFKKLNVTLINAGISDTLSIAGISVPAFSTGLDNYYQAHISPSSDSELSVLTLPLDSLNLPSKVSLIKIDAEGHEEFVLKGMQELIKKSRPVLIIETGSEKIVNELAQFDYVQEKLKNSPNLLFRPNAVR</sequence>
<reference evidence="2 3" key="1">
    <citation type="submission" date="2018-01" db="EMBL/GenBank/DDBJ databases">
        <title>Complete genome sequences of the type strains of Marinobacter flavimaris and Marinobacter maroccanus.</title>
        <authorList>
            <person name="Palau M."/>
            <person name="Boujida N."/>
            <person name="Manresa A."/>
            <person name="Minana-Galbis D."/>
        </authorList>
    </citation>
    <scope>NUCLEOTIDE SEQUENCE [LARGE SCALE GENOMIC DNA]</scope>
    <source>
        <strain evidence="2 3">N4</strain>
    </source>
</reference>
<evidence type="ECO:0000259" key="1">
    <source>
        <dbReference type="Pfam" id="PF05050"/>
    </source>
</evidence>
<dbReference type="Gene3D" id="3.40.50.150">
    <property type="entry name" value="Vaccinia Virus protein VP39"/>
    <property type="match status" value="1"/>
</dbReference>
<dbReference type="OrthoDB" id="663022at2"/>